<dbReference type="AlphaFoldDB" id="A0A174RSW6"/>
<reference evidence="2 3" key="1">
    <citation type="submission" date="2015-09" db="EMBL/GenBank/DDBJ databases">
        <authorList>
            <consortium name="Pathogen Informatics"/>
        </authorList>
    </citation>
    <scope>NUCLEOTIDE SEQUENCE [LARGE SCALE GENOMIC DNA]</scope>
    <source>
        <strain evidence="2 3">2789STDY5834956</strain>
    </source>
</reference>
<accession>A0A174RSW6</accession>
<dbReference type="InterPro" id="IPR029080">
    <property type="entry name" value="Imm40"/>
</dbReference>
<feature type="domain" description="Immunity protein 40" evidence="1">
    <location>
        <begin position="23"/>
        <end position="115"/>
    </location>
</feature>
<organism evidence="2 3">
    <name type="scientific">Clostridium baratii</name>
    <dbReference type="NCBI Taxonomy" id="1561"/>
    <lineage>
        <taxon>Bacteria</taxon>
        <taxon>Bacillati</taxon>
        <taxon>Bacillota</taxon>
        <taxon>Clostridia</taxon>
        <taxon>Eubacteriales</taxon>
        <taxon>Clostridiaceae</taxon>
        <taxon>Clostridium</taxon>
    </lineage>
</organism>
<dbReference type="RefSeq" id="WP_055207075.1">
    <property type="nucleotide sequence ID" value="NZ_CZBO01000001.1"/>
</dbReference>
<dbReference type="EMBL" id="CZBO01000001">
    <property type="protein sequence ID" value="CUP87246.1"/>
    <property type="molecule type" value="Genomic_DNA"/>
</dbReference>
<sequence length="119" mass="13945">MSIHCRINLPDNFPKELIDISKSLKNIGVLELAWNKENSIKVIDFLNENNYLILGGDVYKVIDGELNSTCDSWYFSGDKFKSSQELLYESRNRAIEYINKYHKMNGQDYYYSIVFILSK</sequence>
<evidence type="ECO:0000313" key="3">
    <source>
        <dbReference type="Proteomes" id="UP000095563"/>
    </source>
</evidence>
<protein>
    <recommendedName>
        <fullName evidence="1">Immunity protein 40 domain-containing protein</fullName>
    </recommendedName>
</protein>
<dbReference type="Proteomes" id="UP000095563">
    <property type="component" value="Unassembled WGS sequence"/>
</dbReference>
<evidence type="ECO:0000313" key="2">
    <source>
        <dbReference type="EMBL" id="CUP87246.1"/>
    </source>
</evidence>
<evidence type="ECO:0000259" key="1">
    <source>
        <dbReference type="Pfam" id="PF15569"/>
    </source>
</evidence>
<proteinExistence type="predicted"/>
<dbReference type="Pfam" id="PF15569">
    <property type="entry name" value="Imm40"/>
    <property type="match status" value="1"/>
</dbReference>
<name>A0A174RSW6_9CLOT</name>
<gene>
    <name evidence="2" type="ORF">ERS852568_01110</name>
</gene>